<feature type="domain" description="EF-hand" evidence="5">
    <location>
        <begin position="95"/>
        <end position="130"/>
    </location>
</feature>
<dbReference type="SUPFAM" id="SSF47473">
    <property type="entry name" value="EF-hand"/>
    <property type="match status" value="1"/>
</dbReference>
<dbReference type="PROSITE" id="PS50222">
    <property type="entry name" value="EF_HAND_2"/>
    <property type="match status" value="3"/>
</dbReference>
<dbReference type="GO" id="GO:0005509">
    <property type="term" value="F:calcium ion binding"/>
    <property type="evidence" value="ECO:0007669"/>
    <property type="project" value="InterPro"/>
</dbReference>
<dbReference type="EMBL" id="JAMYWD010000008">
    <property type="protein sequence ID" value="KAJ4962596.1"/>
    <property type="molecule type" value="Genomic_DNA"/>
</dbReference>
<feature type="region of interest" description="Disordered" evidence="4">
    <location>
        <begin position="26"/>
        <end position="59"/>
    </location>
</feature>
<dbReference type="Proteomes" id="UP001141806">
    <property type="component" value="Unassembled WGS sequence"/>
</dbReference>
<dbReference type="Pfam" id="PF13499">
    <property type="entry name" value="EF-hand_7"/>
    <property type="match status" value="2"/>
</dbReference>
<dbReference type="InterPro" id="IPR011992">
    <property type="entry name" value="EF-hand-dom_pair"/>
</dbReference>
<dbReference type="SMART" id="SM00054">
    <property type="entry name" value="EFh"/>
    <property type="match status" value="3"/>
</dbReference>
<dbReference type="PANTHER" id="PTHR10891">
    <property type="entry name" value="EF-HAND CALCIUM-BINDING DOMAIN CONTAINING PROTEIN"/>
    <property type="match status" value="1"/>
</dbReference>
<gene>
    <name evidence="6" type="ORF">NE237_022535</name>
</gene>
<proteinExistence type="predicted"/>
<evidence type="ECO:0000313" key="7">
    <source>
        <dbReference type="Proteomes" id="UP001141806"/>
    </source>
</evidence>
<dbReference type="InterPro" id="IPR039647">
    <property type="entry name" value="EF_hand_pair_protein_CML-like"/>
</dbReference>
<evidence type="ECO:0000256" key="4">
    <source>
        <dbReference type="SAM" id="MobiDB-lite"/>
    </source>
</evidence>
<dbReference type="InterPro" id="IPR002048">
    <property type="entry name" value="EF_hand_dom"/>
</dbReference>
<dbReference type="Gene3D" id="1.10.238.10">
    <property type="entry name" value="EF-hand"/>
    <property type="match status" value="2"/>
</dbReference>
<reference evidence="6" key="1">
    <citation type="journal article" date="2023" name="Plant J.">
        <title>The genome of the king protea, Protea cynaroides.</title>
        <authorList>
            <person name="Chang J."/>
            <person name="Duong T.A."/>
            <person name="Schoeman C."/>
            <person name="Ma X."/>
            <person name="Roodt D."/>
            <person name="Barker N."/>
            <person name="Li Z."/>
            <person name="Van de Peer Y."/>
            <person name="Mizrachi E."/>
        </authorList>
    </citation>
    <scope>NUCLEOTIDE SEQUENCE</scope>
    <source>
        <tissue evidence="6">Young leaves</tissue>
    </source>
</reference>
<keyword evidence="7" id="KW-1185">Reference proteome</keyword>
<feature type="domain" description="EF-hand" evidence="5">
    <location>
        <begin position="59"/>
        <end position="94"/>
    </location>
</feature>
<evidence type="ECO:0000259" key="5">
    <source>
        <dbReference type="PROSITE" id="PS50222"/>
    </source>
</evidence>
<evidence type="ECO:0000313" key="6">
    <source>
        <dbReference type="EMBL" id="KAJ4962596.1"/>
    </source>
</evidence>
<keyword evidence="2" id="KW-0677">Repeat</keyword>
<evidence type="ECO:0000256" key="1">
    <source>
        <dbReference type="ARBA" id="ARBA00022723"/>
    </source>
</evidence>
<evidence type="ECO:0000256" key="2">
    <source>
        <dbReference type="ARBA" id="ARBA00022737"/>
    </source>
</evidence>
<dbReference type="CDD" id="cd00051">
    <property type="entry name" value="EFh"/>
    <property type="match status" value="2"/>
</dbReference>
<dbReference type="InterPro" id="IPR018247">
    <property type="entry name" value="EF_Hand_1_Ca_BS"/>
</dbReference>
<feature type="compositionally biased region" description="Low complexity" evidence="4">
    <location>
        <begin position="41"/>
        <end position="52"/>
    </location>
</feature>
<comment type="caution">
    <text evidence="6">The sequence shown here is derived from an EMBL/GenBank/DDBJ whole genome shotgun (WGS) entry which is preliminary data.</text>
</comment>
<keyword evidence="3" id="KW-0106">Calcium</keyword>
<name>A0A9Q0K4A6_9MAGN</name>
<organism evidence="6 7">
    <name type="scientific">Protea cynaroides</name>
    <dbReference type="NCBI Taxonomy" id="273540"/>
    <lineage>
        <taxon>Eukaryota</taxon>
        <taxon>Viridiplantae</taxon>
        <taxon>Streptophyta</taxon>
        <taxon>Embryophyta</taxon>
        <taxon>Tracheophyta</taxon>
        <taxon>Spermatophyta</taxon>
        <taxon>Magnoliopsida</taxon>
        <taxon>Proteales</taxon>
        <taxon>Proteaceae</taxon>
        <taxon>Protea</taxon>
    </lineage>
</organism>
<dbReference type="AlphaFoldDB" id="A0A9Q0K4A6"/>
<sequence length="199" mass="22549">MATATVSKPSSPSKWFSNKTRSFRLSLPRLRPSKSARESPSESSVSTPTITPKSRSSRSKKDQLLQVFRYFDGDGDGKISGYELRSYFASIGEYVSHEQAQGVINDLDTDGDNLMDFDDFVKLMERDQGSRDEEDDLKRAFEMFEVEKGCGCITPKGLQRVFSRLGDERSYEECEAMIQKFDVDGNGVLDFHEFNLMMA</sequence>
<protein>
    <recommendedName>
        <fullName evidence="5">EF-hand domain-containing protein</fullName>
    </recommendedName>
</protein>
<dbReference type="OrthoDB" id="26525at2759"/>
<evidence type="ECO:0000256" key="3">
    <source>
        <dbReference type="ARBA" id="ARBA00022837"/>
    </source>
</evidence>
<keyword evidence="1" id="KW-0479">Metal-binding</keyword>
<accession>A0A9Q0K4A6</accession>
<dbReference type="PROSITE" id="PS00018">
    <property type="entry name" value="EF_HAND_1"/>
    <property type="match status" value="3"/>
</dbReference>
<dbReference type="FunFam" id="1.10.238.10:FF:000003">
    <property type="entry name" value="Calmodulin A"/>
    <property type="match status" value="1"/>
</dbReference>
<feature type="domain" description="EF-hand" evidence="5">
    <location>
        <begin position="169"/>
        <end position="199"/>
    </location>
</feature>